<evidence type="ECO:0000256" key="7">
    <source>
        <dbReference type="PIRNR" id="PIRNR016262"/>
    </source>
</evidence>
<evidence type="ECO:0000313" key="12">
    <source>
        <dbReference type="EMBL" id="ODC03951.1"/>
    </source>
</evidence>
<gene>
    <name evidence="6" type="primary">lipB</name>
    <name evidence="12" type="ORF">BFW38_10770</name>
</gene>
<comment type="caution">
    <text evidence="12">The sequence shown here is derived from an EMBL/GenBank/DDBJ whole genome shotgun (WGS) entry which is preliminary data.</text>
</comment>
<evidence type="ECO:0000256" key="4">
    <source>
        <dbReference type="ARBA" id="ARBA00023315"/>
    </source>
</evidence>
<dbReference type="AlphaFoldDB" id="A0A1E2VAE8"/>
<dbReference type="PIRSF" id="PIRSF016262">
    <property type="entry name" value="LPLase"/>
    <property type="match status" value="1"/>
</dbReference>
<evidence type="ECO:0000259" key="11">
    <source>
        <dbReference type="PROSITE" id="PS51733"/>
    </source>
</evidence>
<sequence>MDLIIRDLGQQPYEPTYERMQRFTDARTAETPDELWVLEHPPVFTQGQAGKDEHLLMPGDIPVVKINRGGQVTYHGPGQLVIYPMLDLRRLSYGVRDLVNLIEHSLIHTLADFGLDAYAKPDAPGVYLDQVMYKGHRVDGAKIAALGLRIRNGRSMHGLSFNLDMDLTPFDRINPCGYAGLPVTQLCDVCPDVTVADARAHLIDHLVERLGHTSLETRQGWS</sequence>
<dbReference type="InterPro" id="IPR004143">
    <property type="entry name" value="BPL_LPL_catalytic"/>
</dbReference>
<evidence type="ECO:0000256" key="8">
    <source>
        <dbReference type="PIRSR" id="PIRSR016262-1"/>
    </source>
</evidence>
<dbReference type="InterPro" id="IPR000544">
    <property type="entry name" value="Octanoyltransferase"/>
</dbReference>
<evidence type="ECO:0000256" key="2">
    <source>
        <dbReference type="ARBA" id="ARBA00022490"/>
    </source>
</evidence>
<feature type="site" description="Lowers pKa of active site Cys" evidence="6 10">
    <location>
        <position position="142"/>
    </location>
</feature>
<dbReference type="InterPro" id="IPR045864">
    <property type="entry name" value="aa-tRNA-synth_II/BPL/LPL"/>
</dbReference>
<dbReference type="Pfam" id="PF21948">
    <property type="entry name" value="LplA-B_cat"/>
    <property type="match status" value="1"/>
</dbReference>
<name>A0A1E2VAE8_9GAMM</name>
<feature type="binding site" evidence="6 9">
    <location>
        <begin position="145"/>
        <end position="147"/>
    </location>
    <ligand>
        <name>substrate</name>
    </ligand>
</feature>
<reference evidence="12 13" key="1">
    <citation type="submission" date="2016-08" db="EMBL/GenBank/DDBJ databases">
        <authorList>
            <person name="Seilhamer J.J."/>
        </authorList>
    </citation>
    <scope>NUCLEOTIDE SEQUENCE [LARGE SCALE GENOMIC DNA]</scope>
    <source>
        <strain evidence="12 13">PH27A</strain>
    </source>
</reference>
<evidence type="ECO:0000256" key="6">
    <source>
        <dbReference type="HAMAP-Rule" id="MF_00013"/>
    </source>
</evidence>
<feature type="domain" description="BPL/LPL catalytic" evidence="11">
    <location>
        <begin position="29"/>
        <end position="214"/>
    </location>
</feature>
<dbReference type="NCBIfam" id="NF010925">
    <property type="entry name" value="PRK14345.1"/>
    <property type="match status" value="1"/>
</dbReference>
<comment type="catalytic activity">
    <reaction evidence="6 7">
        <text>octanoyl-[ACP] + L-lysyl-[protein] = N(6)-octanoyl-L-lysyl-[protein] + holo-[ACP] + H(+)</text>
        <dbReference type="Rhea" id="RHEA:17665"/>
        <dbReference type="Rhea" id="RHEA-COMP:9636"/>
        <dbReference type="Rhea" id="RHEA-COMP:9685"/>
        <dbReference type="Rhea" id="RHEA-COMP:9752"/>
        <dbReference type="Rhea" id="RHEA-COMP:9928"/>
        <dbReference type="ChEBI" id="CHEBI:15378"/>
        <dbReference type="ChEBI" id="CHEBI:29969"/>
        <dbReference type="ChEBI" id="CHEBI:64479"/>
        <dbReference type="ChEBI" id="CHEBI:78463"/>
        <dbReference type="ChEBI" id="CHEBI:78809"/>
        <dbReference type="EC" id="2.3.1.181"/>
    </reaction>
</comment>
<feature type="binding site" evidence="6 9">
    <location>
        <begin position="68"/>
        <end position="75"/>
    </location>
    <ligand>
        <name>substrate</name>
    </ligand>
</feature>
<evidence type="ECO:0000313" key="13">
    <source>
        <dbReference type="Proteomes" id="UP000094291"/>
    </source>
</evidence>
<dbReference type="PROSITE" id="PS51733">
    <property type="entry name" value="BPL_LPL_CATALYTIC"/>
    <property type="match status" value="1"/>
</dbReference>
<comment type="subcellular location">
    <subcellularLocation>
        <location evidence="6">Cytoplasm</location>
    </subcellularLocation>
</comment>
<feature type="binding site" evidence="6 9">
    <location>
        <begin position="158"/>
        <end position="160"/>
    </location>
    <ligand>
        <name>substrate</name>
    </ligand>
</feature>
<evidence type="ECO:0000256" key="10">
    <source>
        <dbReference type="PIRSR" id="PIRSR016262-3"/>
    </source>
</evidence>
<dbReference type="HAMAP" id="MF_00013">
    <property type="entry name" value="LipB"/>
    <property type="match status" value="1"/>
</dbReference>
<evidence type="ECO:0000256" key="9">
    <source>
        <dbReference type="PIRSR" id="PIRSR016262-2"/>
    </source>
</evidence>
<dbReference type="CDD" id="cd16444">
    <property type="entry name" value="LipB"/>
    <property type="match status" value="1"/>
</dbReference>
<organism evidence="12 13">
    <name type="scientific">Terasakiispira papahanaumokuakeensis</name>
    <dbReference type="NCBI Taxonomy" id="197479"/>
    <lineage>
        <taxon>Bacteria</taxon>
        <taxon>Pseudomonadati</taxon>
        <taxon>Pseudomonadota</taxon>
        <taxon>Gammaproteobacteria</taxon>
        <taxon>Oceanospirillales</taxon>
        <taxon>Terasakiispira</taxon>
    </lineage>
</organism>
<feature type="active site" description="Acyl-thioester intermediate" evidence="6 8">
    <location>
        <position position="176"/>
    </location>
</feature>
<dbReference type="Gene3D" id="3.30.930.10">
    <property type="entry name" value="Bira Bifunctional Protein, Domain 2"/>
    <property type="match status" value="1"/>
</dbReference>
<keyword evidence="2 6" id="KW-0963">Cytoplasm</keyword>
<dbReference type="PANTHER" id="PTHR10993">
    <property type="entry name" value="OCTANOYLTRANSFERASE"/>
    <property type="match status" value="1"/>
</dbReference>
<evidence type="ECO:0000256" key="5">
    <source>
        <dbReference type="ARBA" id="ARBA00024732"/>
    </source>
</evidence>
<dbReference type="Proteomes" id="UP000094291">
    <property type="component" value="Unassembled WGS sequence"/>
</dbReference>
<dbReference type="PANTHER" id="PTHR10993:SF7">
    <property type="entry name" value="LIPOYLTRANSFERASE 2, MITOCHONDRIAL-RELATED"/>
    <property type="match status" value="1"/>
</dbReference>
<dbReference type="RefSeq" id="WP_068998624.1">
    <property type="nucleotide sequence ID" value="NZ_MDTQ01000001.1"/>
</dbReference>
<dbReference type="STRING" id="197479.BFW38_10770"/>
<dbReference type="PROSITE" id="PS01313">
    <property type="entry name" value="LIPB"/>
    <property type="match status" value="1"/>
</dbReference>
<comment type="function">
    <text evidence="5 6 7">Catalyzes the transfer of endogenously produced octanoic acid from octanoyl-acyl-carrier-protein onto the lipoyl domains of lipoate-dependent enzymes. Lipoyl-ACP can also act as a substrate although octanoyl-ACP is likely to be the physiological substrate.</text>
</comment>
<comment type="miscellaneous">
    <text evidence="6">In the reaction, the free carboxyl group of octanoic acid is attached via an amide linkage to the epsilon-amino group of a specific lysine residue of lipoyl domains of lipoate-dependent enzymes.</text>
</comment>
<keyword evidence="13" id="KW-1185">Reference proteome</keyword>
<proteinExistence type="inferred from homology"/>
<keyword evidence="4 6" id="KW-0012">Acyltransferase</keyword>
<dbReference type="GO" id="GO:0009249">
    <property type="term" value="P:protein lipoylation"/>
    <property type="evidence" value="ECO:0007669"/>
    <property type="project" value="InterPro"/>
</dbReference>
<comment type="similarity">
    <text evidence="6 7">Belongs to the LipB family.</text>
</comment>
<dbReference type="NCBIfam" id="TIGR00214">
    <property type="entry name" value="lipB"/>
    <property type="match status" value="1"/>
</dbReference>
<dbReference type="SUPFAM" id="SSF55681">
    <property type="entry name" value="Class II aaRS and biotin synthetases"/>
    <property type="match status" value="1"/>
</dbReference>
<dbReference type="InterPro" id="IPR020605">
    <property type="entry name" value="Octanoyltransferase_CS"/>
</dbReference>
<protein>
    <recommendedName>
        <fullName evidence="6 7">Octanoyltransferase</fullName>
        <ecNumber evidence="6 7">2.3.1.181</ecNumber>
    </recommendedName>
    <alternativeName>
        <fullName evidence="6">Lipoate-protein ligase B</fullName>
    </alternativeName>
    <alternativeName>
        <fullName evidence="6">Lipoyl/octanoyl transferase</fullName>
    </alternativeName>
    <alternativeName>
        <fullName evidence="6">Octanoyl-[acyl-carrier-protein]-protein N-octanoyltransferase</fullName>
    </alternativeName>
</protein>
<dbReference type="FunFam" id="3.30.930.10:FF:000020">
    <property type="entry name" value="Octanoyltransferase"/>
    <property type="match status" value="1"/>
</dbReference>
<dbReference type="UniPathway" id="UPA00538">
    <property type="reaction ID" value="UER00592"/>
</dbReference>
<dbReference type="EMBL" id="MDTQ01000001">
    <property type="protein sequence ID" value="ODC03951.1"/>
    <property type="molecule type" value="Genomic_DNA"/>
</dbReference>
<keyword evidence="3 6" id="KW-0808">Transferase</keyword>
<comment type="pathway">
    <text evidence="1 6 7">Protein modification; protein lipoylation via endogenous pathway; protein N(6)-(lipoyl)lysine from octanoyl-[acyl-carrier-protein]: step 1/2.</text>
</comment>
<dbReference type="EC" id="2.3.1.181" evidence="6 7"/>
<evidence type="ECO:0000256" key="3">
    <source>
        <dbReference type="ARBA" id="ARBA00022679"/>
    </source>
</evidence>
<accession>A0A1E2VAE8</accession>
<dbReference type="NCBIfam" id="NF010922">
    <property type="entry name" value="PRK14342.1"/>
    <property type="match status" value="1"/>
</dbReference>
<dbReference type="GO" id="GO:0005737">
    <property type="term" value="C:cytoplasm"/>
    <property type="evidence" value="ECO:0007669"/>
    <property type="project" value="UniProtKB-SubCell"/>
</dbReference>
<dbReference type="OrthoDB" id="9787061at2"/>
<evidence type="ECO:0000256" key="1">
    <source>
        <dbReference type="ARBA" id="ARBA00004821"/>
    </source>
</evidence>
<dbReference type="GO" id="GO:0033819">
    <property type="term" value="F:lipoyl(octanoyl) transferase activity"/>
    <property type="evidence" value="ECO:0007669"/>
    <property type="project" value="UniProtKB-EC"/>
</dbReference>